<name>A0A6G2BHY8_9ACTN</name>
<gene>
    <name evidence="1" type="ORF">F0L17_22730</name>
</gene>
<proteinExistence type="predicted"/>
<dbReference type="RefSeq" id="WP_155072508.1">
    <property type="nucleotide sequence ID" value="NZ_WIXO01000001.1"/>
</dbReference>
<dbReference type="AlphaFoldDB" id="A0A6G2BHY8"/>
<accession>A0A6G2BHY8</accession>
<sequence>MLVLHRRDDGCVAEEVFHSVRDRDGGGGGGRLDCDHLSGGLLGFQPADPSARGRILSGQATAVVTESESLVHTGRFPKDEGDEPVRVVELLITERFSS</sequence>
<comment type="caution">
    <text evidence="1">The sequence shown here is derived from an EMBL/GenBank/DDBJ whole genome shotgun (WGS) entry which is preliminary data.</text>
</comment>
<reference evidence="1 2" key="1">
    <citation type="submission" date="2019-11" db="EMBL/GenBank/DDBJ databases">
        <authorList>
            <person name="Yuan L."/>
        </authorList>
    </citation>
    <scope>NUCLEOTIDE SEQUENCE [LARGE SCALE GENOMIC DNA]</scope>
    <source>
        <strain evidence="1 2">TRM43335</strain>
    </source>
</reference>
<keyword evidence="2" id="KW-1185">Reference proteome</keyword>
<evidence type="ECO:0000313" key="1">
    <source>
        <dbReference type="EMBL" id="MTE21878.1"/>
    </source>
</evidence>
<organism evidence="1 2">
    <name type="scientific">Streptomyces taklimakanensis</name>
    <dbReference type="NCBI Taxonomy" id="2569853"/>
    <lineage>
        <taxon>Bacteria</taxon>
        <taxon>Bacillati</taxon>
        <taxon>Actinomycetota</taxon>
        <taxon>Actinomycetes</taxon>
        <taxon>Kitasatosporales</taxon>
        <taxon>Streptomycetaceae</taxon>
        <taxon>Streptomyces</taxon>
    </lineage>
</organism>
<evidence type="ECO:0000313" key="2">
    <source>
        <dbReference type="Proteomes" id="UP000473014"/>
    </source>
</evidence>
<dbReference type="Proteomes" id="UP000473014">
    <property type="component" value="Unassembled WGS sequence"/>
</dbReference>
<dbReference type="EMBL" id="WIXO01000001">
    <property type="protein sequence ID" value="MTE21878.1"/>
    <property type="molecule type" value="Genomic_DNA"/>
</dbReference>
<protein>
    <submittedName>
        <fullName evidence="1">Uncharacterized protein</fullName>
    </submittedName>
</protein>
<dbReference type="OrthoDB" id="4242729at2"/>